<dbReference type="Gene3D" id="3.90.550.10">
    <property type="entry name" value="Spore Coat Polysaccharide Biosynthesis Protein SpsA, Chain A"/>
    <property type="match status" value="1"/>
</dbReference>
<dbReference type="PANTHER" id="PTHR43685">
    <property type="entry name" value="GLYCOSYLTRANSFERASE"/>
    <property type="match status" value="1"/>
</dbReference>
<evidence type="ECO:0000313" key="2">
    <source>
        <dbReference type="EMBL" id="KAA9132399.1"/>
    </source>
</evidence>
<evidence type="ECO:0000313" key="3">
    <source>
        <dbReference type="Proteomes" id="UP000326838"/>
    </source>
</evidence>
<dbReference type="InterPro" id="IPR050834">
    <property type="entry name" value="Glycosyltransf_2"/>
</dbReference>
<proteinExistence type="predicted"/>
<protein>
    <submittedName>
        <fullName evidence="2">Glycosyltransferase family 2 protein</fullName>
    </submittedName>
</protein>
<dbReference type="Proteomes" id="UP000326838">
    <property type="component" value="Unassembled WGS sequence"/>
</dbReference>
<sequence length="318" mass="35234">MAEDLSGQSRVTVLLATRNGGRHLPEQLASLARQSHGAWDLIVSDDGSTDDTVAVLDRFAAQHPGRVRLLPPETSGSAKRNFFRLLREAPVAERVALCDQDDVWRADKLERLLAACAQTEQASAPDVPVLVASDLAVVDAELHLVARSFLAEIRTDPERITLRSTLAENALPGCAMLLNGALLRVFRDYPGPLDDALMHDWWLALIAESLGVVRVLPEPLVQYRQHDANAAGSVHRSGVRFVVRKVAELRPRAVPGTYRQARLLANAYGARMDAGIRRVVTEYGDLERRSKLARIWHTLRLGVLKQTSSRRIYQVLRA</sequence>
<keyword evidence="2" id="KW-0808">Transferase</keyword>
<dbReference type="GO" id="GO:0016740">
    <property type="term" value="F:transferase activity"/>
    <property type="evidence" value="ECO:0007669"/>
    <property type="project" value="UniProtKB-KW"/>
</dbReference>
<dbReference type="InterPro" id="IPR029044">
    <property type="entry name" value="Nucleotide-diphossugar_trans"/>
</dbReference>
<dbReference type="SUPFAM" id="SSF53448">
    <property type="entry name" value="Nucleotide-diphospho-sugar transferases"/>
    <property type="match status" value="1"/>
</dbReference>
<dbReference type="EMBL" id="VYUY01000015">
    <property type="protein sequence ID" value="KAA9132399.1"/>
    <property type="molecule type" value="Genomic_DNA"/>
</dbReference>
<comment type="caution">
    <text evidence="2">The sequence shown here is derived from an EMBL/GenBank/DDBJ whole genome shotgun (WGS) entry which is preliminary data.</text>
</comment>
<keyword evidence="3" id="KW-1185">Reference proteome</keyword>
<dbReference type="PANTHER" id="PTHR43685:SF11">
    <property type="entry name" value="GLYCOSYLTRANSFERASE TAGX-RELATED"/>
    <property type="match status" value="1"/>
</dbReference>
<feature type="domain" description="Glycosyltransferase 2-like" evidence="1">
    <location>
        <begin position="13"/>
        <end position="120"/>
    </location>
</feature>
<evidence type="ECO:0000259" key="1">
    <source>
        <dbReference type="Pfam" id="PF00535"/>
    </source>
</evidence>
<dbReference type="InterPro" id="IPR001173">
    <property type="entry name" value="Glyco_trans_2-like"/>
</dbReference>
<accession>A0A5N0TGJ1</accession>
<reference evidence="3" key="1">
    <citation type="submission" date="2019-09" db="EMBL/GenBank/DDBJ databases">
        <title>Mumia zhuanghuii sp. nov. isolated from the intestinal contents of plateau pika (Ochotona curzoniae) in the Qinghai-Tibet plateau of China.</title>
        <authorList>
            <person name="Tian Z."/>
        </authorList>
    </citation>
    <scope>NUCLEOTIDE SEQUENCE [LARGE SCALE GENOMIC DNA]</scope>
    <source>
        <strain evidence="3">L-033</strain>
    </source>
</reference>
<organism evidence="2 3">
    <name type="scientific">Microbacterium caowuchunii</name>
    <dbReference type="NCBI Taxonomy" id="2614638"/>
    <lineage>
        <taxon>Bacteria</taxon>
        <taxon>Bacillati</taxon>
        <taxon>Actinomycetota</taxon>
        <taxon>Actinomycetes</taxon>
        <taxon>Micrococcales</taxon>
        <taxon>Microbacteriaceae</taxon>
        <taxon>Microbacterium</taxon>
    </lineage>
</organism>
<dbReference type="AlphaFoldDB" id="A0A5N0TGJ1"/>
<dbReference type="RefSeq" id="WP_150894285.1">
    <property type="nucleotide sequence ID" value="NZ_VYUY01000015.1"/>
</dbReference>
<gene>
    <name evidence="2" type="ORF">F6B40_11985</name>
</gene>
<name>A0A5N0TGJ1_9MICO</name>
<dbReference type="Pfam" id="PF00535">
    <property type="entry name" value="Glycos_transf_2"/>
    <property type="match status" value="1"/>
</dbReference>
<dbReference type="CDD" id="cd04196">
    <property type="entry name" value="GT_2_like_d"/>
    <property type="match status" value="1"/>
</dbReference>